<dbReference type="Pfam" id="PF00147">
    <property type="entry name" value="Fibrinogen_C"/>
    <property type="match status" value="1"/>
</dbReference>
<dbReference type="InterPro" id="IPR036056">
    <property type="entry name" value="Fibrinogen-like_C"/>
</dbReference>
<reference evidence="4" key="1">
    <citation type="submission" date="2022-11" db="UniProtKB">
        <authorList>
            <consortium name="WormBaseParasite"/>
        </authorList>
    </citation>
    <scope>IDENTIFICATION</scope>
</reference>
<dbReference type="AlphaFoldDB" id="A0A914VV29"/>
<organism evidence="3 4">
    <name type="scientific">Plectus sambesii</name>
    <dbReference type="NCBI Taxonomy" id="2011161"/>
    <lineage>
        <taxon>Eukaryota</taxon>
        <taxon>Metazoa</taxon>
        <taxon>Ecdysozoa</taxon>
        <taxon>Nematoda</taxon>
        <taxon>Chromadorea</taxon>
        <taxon>Plectida</taxon>
        <taxon>Plectina</taxon>
        <taxon>Plectoidea</taxon>
        <taxon>Plectidae</taxon>
        <taxon>Plectus</taxon>
    </lineage>
</organism>
<dbReference type="Gene3D" id="3.90.215.10">
    <property type="entry name" value="Gamma Fibrinogen, chain A, domain 1"/>
    <property type="match status" value="1"/>
</dbReference>
<proteinExistence type="predicted"/>
<feature type="transmembrane region" description="Helical" evidence="1">
    <location>
        <begin position="56"/>
        <end position="78"/>
    </location>
</feature>
<dbReference type="WBParaSite" id="PSAMB.scaffold2444size23201.g17820.t1">
    <property type="protein sequence ID" value="PSAMB.scaffold2444size23201.g17820.t1"/>
    <property type="gene ID" value="PSAMB.scaffold2444size23201.g17820"/>
</dbReference>
<dbReference type="Proteomes" id="UP000887566">
    <property type="component" value="Unplaced"/>
</dbReference>
<dbReference type="InterPro" id="IPR014716">
    <property type="entry name" value="Fibrinogen_a/b/g_C_1"/>
</dbReference>
<keyword evidence="1" id="KW-0472">Membrane</keyword>
<keyword evidence="3" id="KW-1185">Reference proteome</keyword>
<evidence type="ECO:0000259" key="2">
    <source>
        <dbReference type="PROSITE" id="PS51406"/>
    </source>
</evidence>
<dbReference type="SUPFAM" id="SSF56496">
    <property type="entry name" value="Fibrinogen C-terminal domain-like"/>
    <property type="match status" value="1"/>
</dbReference>
<dbReference type="InterPro" id="IPR002181">
    <property type="entry name" value="Fibrinogen_a/b/g_C_dom"/>
</dbReference>
<feature type="domain" description="Fibrinogen C-terminal" evidence="2">
    <location>
        <begin position="77"/>
        <end position="308"/>
    </location>
</feature>
<sequence length="308" mass="35340">MMKYRASANEDNFVSPETQRHDELFPQPLANEDNDDQVHFIAQKQSNRIIEKYRRIIISICAGLIITFAVIFLATAILSKKNTNDCRELHQRDGSLPSGVYLLNPPGIPAFYAYCDMETDGGGWTVFQRRTDGSLSFYDKLWNDYKVGFNNGLENNLWLGNDIIHVLSTKDSNVELRIDLWGDRNPSSSNPNGKWWDKHTNFYIEDEAHFYTLHLSSLFTGNATTRPYNGISQSNGSNFSTVDAINNSRAECFSTYQWGGWWFLPNYCAGAALNGKYVPPEWGDGFSWHTDDLWINPMQSRMMLRRVE</sequence>
<protein>
    <submittedName>
        <fullName evidence="4">Fibrinogen C-terminal domain-containing protein</fullName>
    </submittedName>
</protein>
<accession>A0A914VV29</accession>
<evidence type="ECO:0000313" key="4">
    <source>
        <dbReference type="WBParaSite" id="PSAMB.scaffold2444size23201.g17820.t1"/>
    </source>
</evidence>
<dbReference type="PANTHER" id="PTHR19143">
    <property type="entry name" value="FIBRINOGEN/TENASCIN/ANGIOPOEITIN"/>
    <property type="match status" value="1"/>
</dbReference>
<keyword evidence="1" id="KW-0812">Transmembrane</keyword>
<dbReference type="NCBIfam" id="NF040941">
    <property type="entry name" value="GGGWT_bact"/>
    <property type="match status" value="1"/>
</dbReference>
<dbReference type="SMART" id="SM00186">
    <property type="entry name" value="FBG"/>
    <property type="match status" value="1"/>
</dbReference>
<evidence type="ECO:0000313" key="3">
    <source>
        <dbReference type="Proteomes" id="UP000887566"/>
    </source>
</evidence>
<evidence type="ECO:0000256" key="1">
    <source>
        <dbReference type="SAM" id="Phobius"/>
    </source>
</evidence>
<dbReference type="PROSITE" id="PS51406">
    <property type="entry name" value="FIBRINOGEN_C_2"/>
    <property type="match status" value="1"/>
</dbReference>
<keyword evidence="1" id="KW-1133">Transmembrane helix</keyword>
<name>A0A914VV29_9BILA</name>
<dbReference type="GO" id="GO:0005615">
    <property type="term" value="C:extracellular space"/>
    <property type="evidence" value="ECO:0007669"/>
    <property type="project" value="TreeGrafter"/>
</dbReference>
<dbReference type="InterPro" id="IPR050373">
    <property type="entry name" value="Fibrinogen_C-term_domain"/>
</dbReference>
<dbReference type="PANTHER" id="PTHR19143:SF327">
    <property type="entry name" value="FI21813P1-RELATED"/>
    <property type="match status" value="1"/>
</dbReference>